<reference evidence="2 3" key="1">
    <citation type="submission" date="2020-09" db="EMBL/GenBank/DDBJ databases">
        <title>Dyella sp. 7MK23 isolated from forest soil.</title>
        <authorList>
            <person name="Fu J."/>
        </authorList>
    </citation>
    <scope>NUCLEOTIDE SEQUENCE [LARGE SCALE GENOMIC DNA]</scope>
    <source>
        <strain evidence="2 3">7MK23</strain>
    </source>
</reference>
<evidence type="ECO:0000256" key="1">
    <source>
        <dbReference type="SAM" id="MobiDB-lite"/>
    </source>
</evidence>
<dbReference type="EMBL" id="JACZZA010000002">
    <property type="protein sequence ID" value="MBE1159885.1"/>
    <property type="molecule type" value="Genomic_DNA"/>
</dbReference>
<accession>A0ABR9G769</accession>
<proteinExistence type="predicted"/>
<dbReference type="Proteomes" id="UP000651010">
    <property type="component" value="Unassembled WGS sequence"/>
</dbReference>
<feature type="region of interest" description="Disordered" evidence="1">
    <location>
        <begin position="35"/>
        <end position="56"/>
    </location>
</feature>
<name>A0ABR9G769_9GAMM</name>
<organism evidence="2 3">
    <name type="scientific">Dyella acidiphila</name>
    <dbReference type="NCBI Taxonomy" id="2775866"/>
    <lineage>
        <taxon>Bacteria</taxon>
        <taxon>Pseudomonadati</taxon>
        <taxon>Pseudomonadota</taxon>
        <taxon>Gammaproteobacteria</taxon>
        <taxon>Lysobacterales</taxon>
        <taxon>Rhodanobacteraceae</taxon>
        <taxon>Dyella</taxon>
    </lineage>
</organism>
<dbReference type="RefSeq" id="WP_192554735.1">
    <property type="nucleotide sequence ID" value="NZ_JACZZA010000002.1"/>
</dbReference>
<protein>
    <submittedName>
        <fullName evidence="2">Uncharacterized protein</fullName>
    </submittedName>
</protein>
<comment type="caution">
    <text evidence="2">The sequence shown here is derived from an EMBL/GenBank/DDBJ whole genome shotgun (WGS) entry which is preliminary data.</text>
</comment>
<keyword evidence="3" id="KW-1185">Reference proteome</keyword>
<sequence>MNNQSENVVRPFGRLVATEVALETIMLGEKGHFLSPQSASTATDIPDAADPVPHGG</sequence>
<evidence type="ECO:0000313" key="3">
    <source>
        <dbReference type="Proteomes" id="UP000651010"/>
    </source>
</evidence>
<gene>
    <name evidence="2" type="ORF">IGX34_05770</name>
</gene>
<evidence type="ECO:0000313" key="2">
    <source>
        <dbReference type="EMBL" id="MBE1159885.1"/>
    </source>
</evidence>